<keyword evidence="4" id="KW-0677">Repeat</keyword>
<reference evidence="7" key="1">
    <citation type="submission" date="2021-02" db="EMBL/GenBank/DDBJ databases">
        <authorList>
            <person name="Nowell W R."/>
        </authorList>
    </citation>
    <scope>NUCLEOTIDE SEQUENCE</scope>
</reference>
<dbReference type="PROSITE" id="PS51698">
    <property type="entry name" value="U_BOX"/>
    <property type="match status" value="1"/>
</dbReference>
<dbReference type="GO" id="GO:0071218">
    <property type="term" value="P:cellular response to misfolded protein"/>
    <property type="evidence" value="ECO:0007669"/>
    <property type="project" value="TreeGrafter"/>
</dbReference>
<evidence type="ECO:0000256" key="2">
    <source>
        <dbReference type="ARBA" id="ARBA00012483"/>
    </source>
</evidence>
<dbReference type="GO" id="GO:0045862">
    <property type="term" value="P:positive regulation of proteolysis"/>
    <property type="evidence" value="ECO:0007669"/>
    <property type="project" value="TreeGrafter"/>
</dbReference>
<dbReference type="EC" id="2.3.2.27" evidence="2"/>
<dbReference type="InterPro" id="IPR003613">
    <property type="entry name" value="Ubox_domain"/>
</dbReference>
<comment type="catalytic activity">
    <reaction evidence="1">
        <text>S-ubiquitinyl-[E2 ubiquitin-conjugating enzyme]-L-cysteine + [acceptor protein]-L-lysine = [E2 ubiquitin-conjugating enzyme]-L-cysteine + N(6)-ubiquitinyl-[acceptor protein]-L-lysine.</text>
        <dbReference type="EC" id="2.3.2.27"/>
    </reaction>
</comment>
<name>A0A814KY54_9BILA</name>
<dbReference type="Proteomes" id="UP000663836">
    <property type="component" value="Unassembled WGS sequence"/>
</dbReference>
<dbReference type="GO" id="GO:0000209">
    <property type="term" value="P:protein polyubiquitination"/>
    <property type="evidence" value="ECO:0007669"/>
    <property type="project" value="TreeGrafter"/>
</dbReference>
<dbReference type="AlphaFoldDB" id="A0A814KY54"/>
<dbReference type="EMBL" id="CAJNOT010000698">
    <property type="protein sequence ID" value="CAF1058488.1"/>
    <property type="molecule type" value="Genomic_DNA"/>
</dbReference>
<dbReference type="EMBL" id="CAJOBD010001071">
    <property type="protein sequence ID" value="CAF3756539.1"/>
    <property type="molecule type" value="Genomic_DNA"/>
</dbReference>
<evidence type="ECO:0000256" key="4">
    <source>
        <dbReference type="ARBA" id="ARBA00022737"/>
    </source>
</evidence>
<dbReference type="SMART" id="SM00504">
    <property type="entry name" value="Ubox"/>
    <property type="match status" value="1"/>
</dbReference>
<dbReference type="Proteomes" id="UP000663864">
    <property type="component" value="Unassembled WGS sequence"/>
</dbReference>
<comment type="caution">
    <text evidence="7">The sequence shown here is derived from an EMBL/GenBank/DDBJ whole genome shotgun (WGS) entry which is preliminary data.</text>
</comment>
<organism evidence="7 9">
    <name type="scientific">Rotaria sordida</name>
    <dbReference type="NCBI Taxonomy" id="392033"/>
    <lineage>
        <taxon>Eukaryota</taxon>
        <taxon>Metazoa</taxon>
        <taxon>Spiralia</taxon>
        <taxon>Gnathifera</taxon>
        <taxon>Rotifera</taxon>
        <taxon>Eurotatoria</taxon>
        <taxon>Bdelloidea</taxon>
        <taxon>Philodinida</taxon>
        <taxon>Philodinidae</taxon>
        <taxon>Rotaria</taxon>
    </lineage>
</organism>
<dbReference type="GO" id="GO:0006515">
    <property type="term" value="P:protein quality control for misfolded or incompletely synthesized proteins"/>
    <property type="evidence" value="ECO:0007669"/>
    <property type="project" value="TreeGrafter"/>
</dbReference>
<dbReference type="GO" id="GO:0061630">
    <property type="term" value="F:ubiquitin protein ligase activity"/>
    <property type="evidence" value="ECO:0007669"/>
    <property type="project" value="UniProtKB-EC"/>
</dbReference>
<dbReference type="Gene3D" id="3.30.40.10">
    <property type="entry name" value="Zinc/RING finger domain, C3HC4 (zinc finger)"/>
    <property type="match status" value="1"/>
</dbReference>
<gene>
    <name evidence="8" type="ORF">JBS370_LOCUS12871</name>
    <name evidence="7" type="ORF">ZHD862_LOCUS15440</name>
</gene>
<feature type="domain" description="U-box" evidence="6">
    <location>
        <begin position="22"/>
        <end position="95"/>
    </location>
</feature>
<dbReference type="GO" id="GO:0051087">
    <property type="term" value="F:protein-folding chaperone binding"/>
    <property type="evidence" value="ECO:0007669"/>
    <property type="project" value="TreeGrafter"/>
</dbReference>
<dbReference type="Pfam" id="PF04564">
    <property type="entry name" value="U-box"/>
    <property type="match status" value="1"/>
</dbReference>
<evidence type="ECO:0000256" key="3">
    <source>
        <dbReference type="ARBA" id="ARBA00022679"/>
    </source>
</evidence>
<proteinExistence type="predicted"/>
<sequence>MSTAEVSTIELIPNCVEIMLSSLETALICPSSLQLFGDPVLTEDDHIYERTAITEWIHLNGTSLPTRQPLSIDPLRPNLTIKKVVDDFENNIQSKNHKFKIGIDIRRDKRALFQIFGKRIYKAEWITQEQ</sequence>
<protein>
    <recommendedName>
        <fullName evidence="2">RING-type E3 ubiquitin transferase</fullName>
        <ecNumber evidence="2">2.3.2.27</ecNumber>
    </recommendedName>
</protein>
<evidence type="ECO:0000256" key="1">
    <source>
        <dbReference type="ARBA" id="ARBA00000900"/>
    </source>
</evidence>
<dbReference type="GO" id="GO:0005737">
    <property type="term" value="C:cytoplasm"/>
    <property type="evidence" value="ECO:0007669"/>
    <property type="project" value="TreeGrafter"/>
</dbReference>
<dbReference type="SUPFAM" id="SSF57850">
    <property type="entry name" value="RING/U-box"/>
    <property type="match status" value="1"/>
</dbReference>
<dbReference type="InterPro" id="IPR013083">
    <property type="entry name" value="Znf_RING/FYVE/PHD"/>
</dbReference>
<evidence type="ECO:0000313" key="8">
    <source>
        <dbReference type="EMBL" id="CAF3756539.1"/>
    </source>
</evidence>
<dbReference type="PANTHER" id="PTHR46803">
    <property type="entry name" value="E3 UBIQUITIN-PROTEIN LIGASE CHIP"/>
    <property type="match status" value="1"/>
</dbReference>
<evidence type="ECO:0000256" key="5">
    <source>
        <dbReference type="ARBA" id="ARBA00022786"/>
    </source>
</evidence>
<evidence type="ECO:0000259" key="6">
    <source>
        <dbReference type="PROSITE" id="PS51698"/>
    </source>
</evidence>
<accession>A0A814KY54</accession>
<keyword evidence="3" id="KW-0808">Transferase</keyword>
<evidence type="ECO:0000313" key="9">
    <source>
        <dbReference type="Proteomes" id="UP000663864"/>
    </source>
</evidence>
<keyword evidence="5" id="KW-0833">Ubl conjugation pathway</keyword>
<evidence type="ECO:0000313" key="7">
    <source>
        <dbReference type="EMBL" id="CAF1058488.1"/>
    </source>
</evidence>
<dbReference type="GO" id="GO:0043161">
    <property type="term" value="P:proteasome-mediated ubiquitin-dependent protein catabolic process"/>
    <property type="evidence" value="ECO:0007669"/>
    <property type="project" value="TreeGrafter"/>
</dbReference>
<dbReference type="PANTHER" id="PTHR46803:SF2">
    <property type="entry name" value="E3 UBIQUITIN-PROTEIN LIGASE CHIP"/>
    <property type="match status" value="1"/>
</dbReference>